<gene>
    <name evidence="1" type="ORF">CEXT_336421</name>
</gene>
<keyword evidence="2" id="KW-1185">Reference proteome</keyword>
<dbReference type="EMBL" id="BPLR01003454">
    <property type="protein sequence ID" value="GIX84823.1"/>
    <property type="molecule type" value="Genomic_DNA"/>
</dbReference>
<dbReference type="Proteomes" id="UP001054945">
    <property type="component" value="Unassembled WGS sequence"/>
</dbReference>
<proteinExistence type="predicted"/>
<protein>
    <submittedName>
        <fullName evidence="1">Uncharacterized protein</fullName>
    </submittedName>
</protein>
<feature type="non-terminal residue" evidence="1">
    <location>
        <position position="1"/>
    </location>
</feature>
<accession>A0AAV4NJH4</accession>
<evidence type="ECO:0000313" key="1">
    <source>
        <dbReference type="EMBL" id="GIX84823.1"/>
    </source>
</evidence>
<dbReference type="AlphaFoldDB" id="A0AAV4NJH4"/>
<comment type="caution">
    <text evidence="1">The sequence shown here is derived from an EMBL/GenBank/DDBJ whole genome shotgun (WGS) entry which is preliminary data.</text>
</comment>
<reference evidence="1 2" key="1">
    <citation type="submission" date="2021-06" db="EMBL/GenBank/DDBJ databases">
        <title>Caerostris extrusa draft genome.</title>
        <authorList>
            <person name="Kono N."/>
            <person name="Arakawa K."/>
        </authorList>
    </citation>
    <scope>NUCLEOTIDE SEQUENCE [LARGE SCALE GENOMIC DNA]</scope>
</reference>
<organism evidence="1 2">
    <name type="scientific">Caerostris extrusa</name>
    <name type="common">Bark spider</name>
    <name type="synonym">Caerostris bankana</name>
    <dbReference type="NCBI Taxonomy" id="172846"/>
    <lineage>
        <taxon>Eukaryota</taxon>
        <taxon>Metazoa</taxon>
        <taxon>Ecdysozoa</taxon>
        <taxon>Arthropoda</taxon>
        <taxon>Chelicerata</taxon>
        <taxon>Arachnida</taxon>
        <taxon>Araneae</taxon>
        <taxon>Araneomorphae</taxon>
        <taxon>Entelegynae</taxon>
        <taxon>Araneoidea</taxon>
        <taxon>Araneidae</taxon>
        <taxon>Caerostris</taxon>
    </lineage>
</organism>
<evidence type="ECO:0000313" key="2">
    <source>
        <dbReference type="Proteomes" id="UP001054945"/>
    </source>
</evidence>
<name>A0AAV4NJH4_CAEEX</name>
<sequence>VFNFPEDKIATRPHVHNGVAPQDFLVLFLLPRATFKFYLVLTQGTSSWR</sequence>